<dbReference type="PANTHER" id="PTHR43308">
    <property type="entry name" value="OUTER MEMBRANE PROTEIN ALPHA-RELATED"/>
    <property type="match status" value="1"/>
</dbReference>
<name>A0A841R5G0_9FIRM</name>
<feature type="chain" id="PRO_5032861713" description="SLH domain-containing protein" evidence="2">
    <location>
        <begin position="23"/>
        <end position="505"/>
    </location>
</feature>
<organism evidence="4 5">
    <name type="scientific">Negativicoccus succinicivorans</name>
    <dbReference type="NCBI Taxonomy" id="620903"/>
    <lineage>
        <taxon>Bacteria</taxon>
        <taxon>Bacillati</taxon>
        <taxon>Bacillota</taxon>
        <taxon>Negativicutes</taxon>
        <taxon>Veillonellales</taxon>
        <taxon>Veillonellaceae</taxon>
        <taxon>Negativicoccus</taxon>
    </lineage>
</organism>
<keyword evidence="2" id="KW-0732">Signal</keyword>
<dbReference type="Pfam" id="PF00395">
    <property type="entry name" value="SLH"/>
    <property type="match status" value="1"/>
</dbReference>
<dbReference type="RefSeq" id="WP_184327590.1">
    <property type="nucleotide sequence ID" value="NZ_JACHHI010000007.1"/>
</dbReference>
<protein>
    <recommendedName>
        <fullName evidence="3">SLH domain-containing protein</fullName>
    </recommendedName>
</protein>
<dbReference type="PROSITE" id="PS51272">
    <property type="entry name" value="SLH"/>
    <property type="match status" value="1"/>
</dbReference>
<comment type="caution">
    <text evidence="4">The sequence shown here is derived from an EMBL/GenBank/DDBJ whole genome shotgun (WGS) entry which is preliminary data.</text>
</comment>
<dbReference type="EMBL" id="JACHHI010000007">
    <property type="protein sequence ID" value="MBB6478269.1"/>
    <property type="molecule type" value="Genomic_DNA"/>
</dbReference>
<proteinExistence type="predicted"/>
<sequence>MNKKLATVLAAACVLGATTAFAAPNPFSDVTPNDWAYQAVSQLAAEGVVEGYPDGEFKGQQNITRYEMAQMVARAMVKQDQLNAEQQAQLNRLADEFANELNSLGVRVSNLENRVGNVKVTGDARVRWTDDGIKDEDHFDMRARLQFNAKVADKTKVTARITSGNFGFDSDKEDPDLDLDRLYIDHELTDGLHLTAGRYGETFGATGYWYDDAFDGVRLQYKATDEVTASVGYGYAKEMNLNTFKQFEEYQRLTAEYKDLKNPEETLKGFKADLKAAQEVKDAAQKEYDAAVKSGDQYAIYETNMMLGVRTHDVALAQEKVNDLTRYQALKAMNLGEVKDLKSPEMTYATLGYNGSNFRVLGTYIAPNGDKVDAAGLDDIWGAGAIFGLNEDFSLSGDYFNVGYKDRDDAEFWTARVDFGHLNLKKPGSFNIFVDYVDAEPGSYLGGTGALRTSSYLNNTESWGAGFGVVVAENVKLEGLRTFSAETKDGADLDDLTKVQLSYKF</sequence>
<evidence type="ECO:0000256" key="2">
    <source>
        <dbReference type="SAM" id="SignalP"/>
    </source>
</evidence>
<feature type="coiled-coil region" evidence="1">
    <location>
        <begin position="267"/>
        <end position="294"/>
    </location>
</feature>
<feature type="signal peptide" evidence="2">
    <location>
        <begin position="1"/>
        <end position="22"/>
    </location>
</feature>
<dbReference type="SUPFAM" id="SSF56935">
    <property type="entry name" value="Porins"/>
    <property type="match status" value="1"/>
</dbReference>
<evidence type="ECO:0000256" key="1">
    <source>
        <dbReference type="SAM" id="Coils"/>
    </source>
</evidence>
<evidence type="ECO:0000259" key="3">
    <source>
        <dbReference type="PROSITE" id="PS51272"/>
    </source>
</evidence>
<dbReference type="GeneID" id="93486594"/>
<feature type="domain" description="SLH" evidence="3">
    <location>
        <begin position="23"/>
        <end position="86"/>
    </location>
</feature>
<accession>A0A841R5G0</accession>
<dbReference type="InterPro" id="IPR032638">
    <property type="entry name" value="Porin_5"/>
</dbReference>
<feature type="coiled-coil region" evidence="1">
    <location>
        <begin position="76"/>
        <end position="114"/>
    </location>
</feature>
<evidence type="ECO:0000313" key="4">
    <source>
        <dbReference type="EMBL" id="MBB6478269.1"/>
    </source>
</evidence>
<dbReference type="PANTHER" id="PTHR43308:SF1">
    <property type="entry name" value="OUTER MEMBRANE PROTEIN ALPHA"/>
    <property type="match status" value="1"/>
</dbReference>
<dbReference type="InterPro" id="IPR001119">
    <property type="entry name" value="SLH_dom"/>
</dbReference>
<dbReference type="Proteomes" id="UP000591941">
    <property type="component" value="Unassembled WGS sequence"/>
</dbReference>
<reference evidence="4 5" key="1">
    <citation type="submission" date="2020-08" db="EMBL/GenBank/DDBJ databases">
        <title>Genomic Encyclopedia of Type Strains, Phase IV (KMG-IV): sequencing the most valuable type-strain genomes for metagenomic binning, comparative biology and taxonomic classification.</title>
        <authorList>
            <person name="Goeker M."/>
        </authorList>
    </citation>
    <scope>NUCLEOTIDE SEQUENCE [LARGE SCALE GENOMIC DNA]</scope>
    <source>
        <strain evidence="4 5">DSM 21255</strain>
    </source>
</reference>
<evidence type="ECO:0000313" key="5">
    <source>
        <dbReference type="Proteomes" id="UP000591941"/>
    </source>
</evidence>
<keyword evidence="1" id="KW-0175">Coiled coil</keyword>
<dbReference type="AlphaFoldDB" id="A0A841R5G0"/>
<dbReference type="Pfam" id="PF16930">
    <property type="entry name" value="Porin_5"/>
    <property type="match status" value="1"/>
</dbReference>
<keyword evidence="5" id="KW-1185">Reference proteome</keyword>
<dbReference type="InterPro" id="IPR051465">
    <property type="entry name" value="Cell_Envelope_Struct_Comp"/>
</dbReference>
<gene>
    <name evidence="4" type="ORF">HNR45_001340</name>
</gene>